<evidence type="ECO:0000313" key="3">
    <source>
        <dbReference type="EMBL" id="JAD25568.1"/>
    </source>
</evidence>
<sequence length="38" mass="3677">MAPGLLLLLVKAYLSGQGHGAGGDGGRGRGSPGAWSLV</sequence>
<name>A0A0A8YJ28_ARUDO</name>
<evidence type="ECO:0000256" key="2">
    <source>
        <dbReference type="SAM" id="SignalP"/>
    </source>
</evidence>
<keyword evidence="2" id="KW-0732">Signal</keyword>
<feature type="compositionally biased region" description="Gly residues" evidence="1">
    <location>
        <begin position="18"/>
        <end position="31"/>
    </location>
</feature>
<dbReference type="AlphaFoldDB" id="A0A0A8YJ28"/>
<accession>A0A0A8YJ28</accession>
<reference evidence="3" key="1">
    <citation type="submission" date="2014-09" db="EMBL/GenBank/DDBJ databases">
        <authorList>
            <person name="Magalhaes I.L.F."/>
            <person name="Oliveira U."/>
            <person name="Santos F.R."/>
            <person name="Vidigal T.H.D.A."/>
            <person name="Brescovit A.D."/>
            <person name="Santos A.J."/>
        </authorList>
    </citation>
    <scope>NUCLEOTIDE SEQUENCE</scope>
    <source>
        <tissue evidence="3">Shoot tissue taken approximately 20 cm above the soil surface</tissue>
    </source>
</reference>
<feature type="region of interest" description="Disordered" evidence="1">
    <location>
        <begin position="18"/>
        <end position="38"/>
    </location>
</feature>
<reference evidence="3" key="2">
    <citation type="journal article" date="2015" name="Data Brief">
        <title>Shoot transcriptome of the giant reed, Arundo donax.</title>
        <authorList>
            <person name="Barrero R.A."/>
            <person name="Guerrero F.D."/>
            <person name="Moolhuijzen P."/>
            <person name="Goolsby J.A."/>
            <person name="Tidwell J."/>
            <person name="Bellgard S.E."/>
            <person name="Bellgard M.I."/>
        </authorList>
    </citation>
    <scope>NUCLEOTIDE SEQUENCE</scope>
    <source>
        <tissue evidence="3">Shoot tissue taken approximately 20 cm above the soil surface</tissue>
    </source>
</reference>
<protein>
    <submittedName>
        <fullName evidence="3">Uncharacterized protein</fullName>
    </submittedName>
</protein>
<proteinExistence type="predicted"/>
<organism evidence="3">
    <name type="scientific">Arundo donax</name>
    <name type="common">Giant reed</name>
    <name type="synonym">Donax arundinaceus</name>
    <dbReference type="NCBI Taxonomy" id="35708"/>
    <lineage>
        <taxon>Eukaryota</taxon>
        <taxon>Viridiplantae</taxon>
        <taxon>Streptophyta</taxon>
        <taxon>Embryophyta</taxon>
        <taxon>Tracheophyta</taxon>
        <taxon>Spermatophyta</taxon>
        <taxon>Magnoliopsida</taxon>
        <taxon>Liliopsida</taxon>
        <taxon>Poales</taxon>
        <taxon>Poaceae</taxon>
        <taxon>PACMAD clade</taxon>
        <taxon>Arundinoideae</taxon>
        <taxon>Arundineae</taxon>
        <taxon>Arundo</taxon>
    </lineage>
</organism>
<feature type="signal peptide" evidence="2">
    <location>
        <begin position="1"/>
        <end position="20"/>
    </location>
</feature>
<evidence type="ECO:0000256" key="1">
    <source>
        <dbReference type="SAM" id="MobiDB-lite"/>
    </source>
</evidence>
<feature type="chain" id="PRO_5002044729" evidence="2">
    <location>
        <begin position="21"/>
        <end position="38"/>
    </location>
</feature>
<dbReference type="EMBL" id="GBRH01272327">
    <property type="protein sequence ID" value="JAD25568.1"/>
    <property type="molecule type" value="Transcribed_RNA"/>
</dbReference>